<dbReference type="Pfam" id="PF00842">
    <property type="entry name" value="Ala_racemase_C"/>
    <property type="match status" value="1"/>
</dbReference>
<dbReference type="InterPro" id="IPR020622">
    <property type="entry name" value="Ala_racemase_pyridoxalP-BS"/>
</dbReference>
<dbReference type="InterPro" id="IPR011079">
    <property type="entry name" value="Ala_racemase_C"/>
</dbReference>
<dbReference type="PROSITE" id="PS00395">
    <property type="entry name" value="ALANINE_RACEMASE"/>
    <property type="match status" value="1"/>
</dbReference>
<gene>
    <name evidence="6" type="primary">alr</name>
    <name evidence="6" type="ORF">WCD58_32660</name>
</gene>
<proteinExistence type="inferred from homology"/>
<dbReference type="NCBIfam" id="TIGR00492">
    <property type="entry name" value="alr"/>
    <property type="match status" value="1"/>
</dbReference>
<evidence type="ECO:0000256" key="4">
    <source>
        <dbReference type="HAMAP-Rule" id="MF_01201"/>
    </source>
</evidence>
<feature type="domain" description="Alanine racemase C-terminal" evidence="5">
    <location>
        <begin position="247"/>
        <end position="381"/>
    </location>
</feature>
<comment type="cofactor">
    <cofactor evidence="1 4">
        <name>pyridoxal 5'-phosphate</name>
        <dbReference type="ChEBI" id="CHEBI:597326"/>
    </cofactor>
</comment>
<keyword evidence="7" id="KW-1185">Reference proteome</keyword>
<organism evidence="6 7">
    <name type="scientific">Actinomycetospora flava</name>
    <dbReference type="NCBI Taxonomy" id="3129232"/>
    <lineage>
        <taxon>Bacteria</taxon>
        <taxon>Bacillati</taxon>
        <taxon>Actinomycetota</taxon>
        <taxon>Actinomycetes</taxon>
        <taxon>Pseudonocardiales</taxon>
        <taxon>Pseudonocardiaceae</taxon>
        <taxon>Actinomycetospora</taxon>
    </lineage>
</organism>
<dbReference type="Gene3D" id="3.20.20.10">
    <property type="entry name" value="Alanine racemase"/>
    <property type="match status" value="1"/>
</dbReference>
<feature type="modified residue" description="N6-(pyridoxal phosphate)lysine" evidence="4">
    <location>
        <position position="38"/>
    </location>
</feature>
<sequence>MTRPRVEARIDHDALAHNVGLLAGLARASGAATMAVVKADGYGHGAVETARTALASGATWLGVCTLEEAAQLRAAGISAPVLSWLHLPDDDFAPAVADEVDLGVSSRAELEGVVAGAGRAGRPARVHLKIDTGLSRNGCPPEAWGDLLDAVEAARAAGGVEVAAVWSHLAHADAPDHPTIDVQAKRLDEAWRAAGERLGGQRPWRHLANSAATLTRPDLHLDLVRPGIAVYGLDPLEAPDRHGLRPVMTFRTRVALVKRVAAGEGVSYGHEWVAPDDRVLALVPTGYADGVPRRLGGTMTVQLAGRRRPVVGRVCMDQVVVDLGPADAFPGDVTPGDEVLLFGPGDAGEPTAPEWAQWLDTIHYEVVTGVGCRPRVTRTHGASADG</sequence>
<protein>
    <recommendedName>
        <fullName evidence="4">Alanine racemase</fullName>
        <ecNumber evidence="4">5.1.1.1</ecNumber>
    </recommendedName>
</protein>
<dbReference type="HAMAP" id="MF_01201">
    <property type="entry name" value="Ala_racemase"/>
    <property type="match status" value="1"/>
</dbReference>
<dbReference type="PANTHER" id="PTHR30511:SF0">
    <property type="entry name" value="ALANINE RACEMASE, CATABOLIC-RELATED"/>
    <property type="match status" value="1"/>
</dbReference>
<dbReference type="Gene3D" id="2.40.37.10">
    <property type="entry name" value="Lyase, Ornithine Decarboxylase, Chain A, domain 1"/>
    <property type="match status" value="1"/>
</dbReference>
<dbReference type="EMBL" id="JBBEGM010000024">
    <property type="protein sequence ID" value="MEJ2865943.1"/>
    <property type="molecule type" value="Genomic_DNA"/>
</dbReference>
<evidence type="ECO:0000259" key="5">
    <source>
        <dbReference type="SMART" id="SM01005"/>
    </source>
</evidence>
<dbReference type="PRINTS" id="PR00992">
    <property type="entry name" value="ALARACEMASE"/>
</dbReference>
<comment type="pathway">
    <text evidence="4">Amino-acid biosynthesis; D-alanine biosynthesis; D-alanine from L-alanine: step 1/1.</text>
</comment>
<reference evidence="6 7" key="1">
    <citation type="submission" date="2024-03" db="EMBL/GenBank/DDBJ databases">
        <title>Actinomycetospora sp. OC33-EN07, a novel actinomycete isolated from wild orchid (Aerides multiflora).</title>
        <authorList>
            <person name="Suriyachadkun C."/>
        </authorList>
    </citation>
    <scope>NUCLEOTIDE SEQUENCE [LARGE SCALE GENOMIC DNA]</scope>
    <source>
        <strain evidence="6 7">OC33-EN07</strain>
    </source>
</reference>
<dbReference type="Pfam" id="PF01168">
    <property type="entry name" value="Ala_racemase_N"/>
    <property type="match status" value="1"/>
</dbReference>
<comment type="function">
    <text evidence="4">Catalyzes the interconversion of L-alanine and D-alanine. May also act on other amino acids.</text>
</comment>
<feature type="active site" description="Proton acceptor; specific for L-alanine" evidence="4">
    <location>
        <position position="268"/>
    </location>
</feature>
<comment type="similarity">
    <text evidence="4">Belongs to the alanine racemase family.</text>
</comment>
<dbReference type="InterPro" id="IPR009006">
    <property type="entry name" value="Ala_racemase/Decarboxylase_C"/>
</dbReference>
<dbReference type="SUPFAM" id="SSF51419">
    <property type="entry name" value="PLP-binding barrel"/>
    <property type="match status" value="1"/>
</dbReference>
<keyword evidence="2 4" id="KW-0663">Pyridoxal phosphate</keyword>
<dbReference type="EC" id="5.1.1.1" evidence="4"/>
<dbReference type="InterPro" id="IPR000821">
    <property type="entry name" value="Ala_racemase"/>
</dbReference>
<dbReference type="PANTHER" id="PTHR30511">
    <property type="entry name" value="ALANINE RACEMASE"/>
    <property type="match status" value="1"/>
</dbReference>
<dbReference type="InterPro" id="IPR029066">
    <property type="entry name" value="PLP-binding_barrel"/>
</dbReference>
<evidence type="ECO:0000313" key="7">
    <source>
        <dbReference type="Proteomes" id="UP001369736"/>
    </source>
</evidence>
<dbReference type="SMART" id="SM01005">
    <property type="entry name" value="Ala_racemase_C"/>
    <property type="match status" value="1"/>
</dbReference>
<comment type="caution">
    <text evidence="6">The sequence shown here is derived from an EMBL/GenBank/DDBJ whole genome shotgun (WGS) entry which is preliminary data.</text>
</comment>
<dbReference type="InterPro" id="IPR001608">
    <property type="entry name" value="Ala_racemase_N"/>
</dbReference>
<evidence type="ECO:0000256" key="1">
    <source>
        <dbReference type="ARBA" id="ARBA00001933"/>
    </source>
</evidence>
<feature type="active site" description="Proton acceptor; specific for D-alanine" evidence="4">
    <location>
        <position position="38"/>
    </location>
</feature>
<accession>A0ABU8MHM8</accession>
<dbReference type="RefSeq" id="WP_337707322.1">
    <property type="nucleotide sequence ID" value="NZ_JBBEGM010000024.1"/>
</dbReference>
<feature type="binding site" evidence="4">
    <location>
        <position position="136"/>
    </location>
    <ligand>
        <name>substrate</name>
    </ligand>
</feature>
<name>A0ABU8MHM8_9PSEU</name>
<keyword evidence="3 4" id="KW-0413">Isomerase</keyword>
<dbReference type="CDD" id="cd00430">
    <property type="entry name" value="PLPDE_III_AR"/>
    <property type="match status" value="1"/>
</dbReference>
<evidence type="ECO:0000313" key="6">
    <source>
        <dbReference type="EMBL" id="MEJ2865943.1"/>
    </source>
</evidence>
<dbReference type="SUPFAM" id="SSF50621">
    <property type="entry name" value="Alanine racemase C-terminal domain-like"/>
    <property type="match status" value="1"/>
</dbReference>
<evidence type="ECO:0000256" key="2">
    <source>
        <dbReference type="ARBA" id="ARBA00022898"/>
    </source>
</evidence>
<comment type="catalytic activity">
    <reaction evidence="4">
        <text>L-alanine = D-alanine</text>
        <dbReference type="Rhea" id="RHEA:20249"/>
        <dbReference type="ChEBI" id="CHEBI:57416"/>
        <dbReference type="ChEBI" id="CHEBI:57972"/>
        <dbReference type="EC" id="5.1.1.1"/>
    </reaction>
</comment>
<dbReference type="Proteomes" id="UP001369736">
    <property type="component" value="Unassembled WGS sequence"/>
</dbReference>
<dbReference type="GO" id="GO:0008784">
    <property type="term" value="F:alanine racemase activity"/>
    <property type="evidence" value="ECO:0007669"/>
    <property type="project" value="UniProtKB-EC"/>
</dbReference>
<evidence type="ECO:0000256" key="3">
    <source>
        <dbReference type="ARBA" id="ARBA00023235"/>
    </source>
</evidence>
<feature type="binding site" evidence="4">
    <location>
        <position position="316"/>
    </location>
    <ligand>
        <name>substrate</name>
    </ligand>
</feature>